<protein>
    <submittedName>
        <fullName evidence="2">Uncharacterized protein</fullName>
    </submittedName>
</protein>
<dbReference type="EMBL" id="LHPM01000017">
    <property type="protein sequence ID" value="OAL63832.1"/>
    <property type="molecule type" value="Genomic_DNA"/>
</dbReference>
<accession>A0A178EUR2</accession>
<feature type="region of interest" description="Disordered" evidence="1">
    <location>
        <begin position="81"/>
        <end position="110"/>
    </location>
</feature>
<evidence type="ECO:0000313" key="3">
    <source>
        <dbReference type="Proteomes" id="UP000243015"/>
    </source>
</evidence>
<dbReference type="VEuPathDB" id="FungiDB:TERG_05966"/>
<evidence type="ECO:0000313" key="2">
    <source>
        <dbReference type="EMBL" id="OAL63832.1"/>
    </source>
</evidence>
<reference evidence="2 3" key="1">
    <citation type="submission" date="2016-05" db="EMBL/GenBank/DDBJ databases">
        <title>Genome sequencing of Trichophyton rubrum CMCC(F)T1i isolated from hair.</title>
        <authorList>
            <person name="Zhan P."/>
            <person name="Tao Y."/>
            <person name="Liu W."/>
        </authorList>
    </citation>
    <scope>NUCLEOTIDE SEQUENCE [LARGE SCALE GENOMIC DNA]</scope>
    <source>
        <strain evidence="3">CMCC(F)T1i</strain>
    </source>
</reference>
<feature type="region of interest" description="Disordered" evidence="1">
    <location>
        <begin position="582"/>
        <end position="604"/>
    </location>
</feature>
<proteinExistence type="predicted"/>
<name>A0A178EUR2_TRIRU</name>
<sequence length="866" mass="98447">MWSRMEQMMVEYDDCSNAGHGHMFPEFHSDTPTTDPRAYQVINPIPLQGKISKYLPSKPTIIILYKYKNELLTIDERARQQDHQRQEVRGAGQEPGQLRELGGLTPPPGVMRMDTLTTKKTSKSTGDGAKLNSGIGSFKDLRAEDQKLLKVVGVGVVTLVPLRRLLIIIAVMTSFQVYYIPDRESALRKIFEVNTFLRQIQGAHTLRGPHGWFIASYTPTRIPYAVLIHNDTSLDKQQINQEDFAIAAADAANSKNIDAWLAYKRIAEQNNLVSKIEYWRYSQLKASRKFYISRQQSLLNLEGKINKTFTCLSNKTLEAAVKEVQNLSVSLVKMRKEGETQLDEEYRILRQGVNFIQEKAATCEGPVGSILYLFTTAKKTRTEGVHALLVAHQHLTQVVDYIRSLRTFIGGEIQRLEQPLQDLELPKEKEDWATEFKCIENSTDYYLAMHNHLQNIPYFKDNGLPEGIVEKQYKYLAANIQSISANTPIQPAGLKDERFSAIQNLLIIRAGIGWFAALPKVTGHLRLMMKPDTFLTIQRSLLYKYVDTEVIGDHVDKLILLLEPPKEREWLNKDLGNGRPACGTKRLSPCPAGDERPAKKRPTPVPEREIMEWLAADPGLLDDHSTIAMYFDRTAKSFEDMVNFLFSPDVETCIGSWRTPTSPNCAEDSQGGADCVLRVNECMWKLKWRLAQNLVDFPLEGVCYYSLISPSGPPDIPGKADWYIYYDGEPMYHGVWEVDKISPLGEDDIPHPLFVLLLSTILICQSNGDSIMLSEIQSLDIHIFVAIYDGSEPRKDEFKYGYHLAWLLMQTSHIKDSSQRWIEWYNIVCRTPDTRVFGATNTLYGTISALNISTTPERITGRLLRE</sequence>
<evidence type="ECO:0000256" key="1">
    <source>
        <dbReference type="SAM" id="MobiDB-lite"/>
    </source>
</evidence>
<comment type="caution">
    <text evidence="2">The sequence shown here is derived from an EMBL/GenBank/DDBJ whole genome shotgun (WGS) entry which is preliminary data.</text>
</comment>
<dbReference type="Proteomes" id="UP000243015">
    <property type="component" value="Unassembled WGS sequence"/>
</dbReference>
<dbReference type="VEuPathDB" id="FungiDB:TERG_05967"/>
<gene>
    <name evidence="2" type="ORF">A7C99_4483</name>
</gene>
<dbReference type="AlphaFoldDB" id="A0A178EUR2"/>
<organism evidence="2 3">
    <name type="scientific">Trichophyton rubrum</name>
    <name type="common">Athlete's foot fungus</name>
    <name type="synonym">Epidermophyton rubrum</name>
    <dbReference type="NCBI Taxonomy" id="5551"/>
    <lineage>
        <taxon>Eukaryota</taxon>
        <taxon>Fungi</taxon>
        <taxon>Dikarya</taxon>
        <taxon>Ascomycota</taxon>
        <taxon>Pezizomycotina</taxon>
        <taxon>Eurotiomycetes</taxon>
        <taxon>Eurotiomycetidae</taxon>
        <taxon>Onygenales</taxon>
        <taxon>Arthrodermataceae</taxon>
        <taxon>Trichophyton</taxon>
    </lineage>
</organism>